<proteinExistence type="predicted"/>
<evidence type="ECO:0000313" key="1">
    <source>
        <dbReference type="EMBL" id="TFV70485.1"/>
    </source>
</evidence>
<dbReference type="AlphaFoldDB" id="A0A4Y9NW65"/>
<gene>
    <name evidence="1" type="ORF">E4K64_30330</name>
</gene>
<dbReference type="Proteomes" id="UP000297700">
    <property type="component" value="Unassembled WGS sequence"/>
</dbReference>
<protein>
    <submittedName>
        <fullName evidence="1">Uncharacterized protein</fullName>
    </submittedName>
</protein>
<evidence type="ECO:0000313" key="2">
    <source>
        <dbReference type="Proteomes" id="UP000297700"/>
    </source>
</evidence>
<sequence>MTEAPKRILLDFEAAVLRAVAAGGDVSDIERARDEAFDRLRELKETMRAEGQLDAFFSAAAEIITKVDMAKKTISK</sequence>
<accession>A0A4Y9NW65</accession>
<organism evidence="1 2">
    <name type="scientific">Bradyrhizobium frederickii</name>
    <dbReference type="NCBI Taxonomy" id="2560054"/>
    <lineage>
        <taxon>Bacteria</taxon>
        <taxon>Pseudomonadati</taxon>
        <taxon>Pseudomonadota</taxon>
        <taxon>Alphaproteobacteria</taxon>
        <taxon>Hyphomicrobiales</taxon>
        <taxon>Nitrobacteraceae</taxon>
        <taxon>Bradyrhizobium</taxon>
    </lineage>
</organism>
<dbReference type="RefSeq" id="WP_135166751.1">
    <property type="nucleotide sequence ID" value="NZ_SPQS01000021.1"/>
</dbReference>
<comment type="caution">
    <text evidence="1">The sequence shown here is derived from an EMBL/GenBank/DDBJ whole genome shotgun (WGS) entry which is preliminary data.</text>
</comment>
<name>A0A4Y9NW65_9BRAD</name>
<dbReference type="EMBL" id="SPQS01000021">
    <property type="protein sequence ID" value="TFV70485.1"/>
    <property type="molecule type" value="Genomic_DNA"/>
</dbReference>
<reference evidence="1 2" key="1">
    <citation type="submission" date="2019-03" db="EMBL/GenBank/DDBJ databases">
        <title>Bradyrhizobium strains diversity.</title>
        <authorList>
            <person name="Urquiaga M.C.O."/>
            <person name="Hungria M."/>
            <person name="Delamuta J.R.M."/>
            <person name="Klepa M.S."/>
        </authorList>
    </citation>
    <scope>NUCLEOTIDE SEQUENCE [LARGE SCALE GENOMIC DNA]</scope>
    <source>
        <strain evidence="1 2">CNPSo 3426</strain>
    </source>
</reference>